<comment type="caution">
    <text evidence="1">The sequence shown here is derived from an EMBL/GenBank/DDBJ whole genome shotgun (WGS) entry which is preliminary data.</text>
</comment>
<dbReference type="EMBL" id="SNRX01000066">
    <property type="protein sequence ID" value="KAA6300579.1"/>
    <property type="molecule type" value="Genomic_DNA"/>
</dbReference>
<dbReference type="AlphaFoldDB" id="A0A5M8NYF0"/>
<evidence type="ECO:0000313" key="2">
    <source>
        <dbReference type="Proteomes" id="UP000324575"/>
    </source>
</evidence>
<dbReference type="Proteomes" id="UP000324575">
    <property type="component" value="Unassembled WGS sequence"/>
</dbReference>
<protein>
    <submittedName>
        <fullName evidence="1">Uncharacterized protein</fullName>
    </submittedName>
</protein>
<name>A0A5M8NYF0_9BACT</name>
<proteinExistence type="predicted"/>
<reference evidence="1 2" key="1">
    <citation type="submission" date="2019-03" db="EMBL/GenBank/DDBJ databases">
        <title>Single cell metagenomics reveals metabolic interactions within the superorganism composed of flagellate Streblomastix strix and complex community of Bacteroidetes bacteria on its surface.</title>
        <authorList>
            <person name="Treitli S.C."/>
            <person name="Kolisko M."/>
            <person name="Husnik F."/>
            <person name="Keeling P."/>
            <person name="Hampl V."/>
        </authorList>
    </citation>
    <scope>NUCLEOTIDE SEQUENCE [LARGE SCALE GENOMIC DNA]</scope>
    <source>
        <strain evidence="1">St1</strain>
    </source>
</reference>
<evidence type="ECO:0000313" key="1">
    <source>
        <dbReference type="EMBL" id="KAA6300579.1"/>
    </source>
</evidence>
<accession>A0A5M8NYF0</accession>
<feature type="non-terminal residue" evidence="1">
    <location>
        <position position="1"/>
    </location>
</feature>
<gene>
    <name evidence="1" type="ORF">EZS26_003283</name>
</gene>
<sequence length="288" mass="32141">VNEIYGKDLSNAQIEFTAQVESAQELNGIEEVTRDVKFSGNNIIFDAKPFQPRTFEVKLKAEKILNAPKNLFVDLNYNAMAFTPDELNKTGNFDRMGNSFAAELMPDVITSNGIAFRVNNDPSVFDYIRSNGDTVLLPKGHGATKLYLLVTSSKGDRSTTFTVDGKAYAVNIPYYSGFYGQWGWKGESEGFIKEGSIAHIGNHKHSERKGNDSYNFTYLFKVCLEISKNAHMLVLPKDSGVALFAATLTNDANHDTKAAVEMRRLPTTTKKIEYITTAEPPVRNRSLW</sequence>
<organism evidence="1 2">
    <name type="scientific">Candidatus Ordinivivax streblomastigis</name>
    <dbReference type="NCBI Taxonomy" id="2540710"/>
    <lineage>
        <taxon>Bacteria</taxon>
        <taxon>Pseudomonadati</taxon>
        <taxon>Bacteroidota</taxon>
        <taxon>Bacteroidia</taxon>
        <taxon>Bacteroidales</taxon>
        <taxon>Candidatus Ordinivivax</taxon>
    </lineage>
</organism>